<evidence type="ECO:0000256" key="4">
    <source>
        <dbReference type="ARBA" id="ARBA00023002"/>
    </source>
</evidence>
<proteinExistence type="inferred from homology"/>
<dbReference type="FunFam" id="1.10.630.10:FF:000018">
    <property type="entry name" value="Cytochrome P450 monooxygenase"/>
    <property type="match status" value="1"/>
</dbReference>
<accession>A0A081RB37</accession>
<gene>
    <name evidence="9" type="ORF">BV95_03304</name>
</gene>
<evidence type="ECO:0000256" key="2">
    <source>
        <dbReference type="ARBA" id="ARBA00022617"/>
    </source>
</evidence>
<evidence type="ECO:0000256" key="7">
    <source>
        <dbReference type="ARBA" id="ARBA00043906"/>
    </source>
</evidence>
<dbReference type="Gene3D" id="1.10.630.10">
    <property type="entry name" value="Cytochrome P450"/>
    <property type="match status" value="1"/>
</dbReference>
<dbReference type="eggNOG" id="COG2124">
    <property type="taxonomic scope" value="Bacteria"/>
</dbReference>
<sequence>MTEPLSPESLARPSTFARPADVYDLYARLRRDAPIVKAEPRGYRPFWVMTRHEDIMAVERDPATYAAGDRTVLLPEKVEAIYEAKYGDRNGVKPLTHMDGSYHRAHRSVTMDWFGPKNLRKFEPQIADIAREFVDRMEDFGGSCDFSADIAYWFPLRVVMTLMGVPKEDEAHVLRLTQRLFSPADKDLKTQAGEKAQAGGAGGSRDVFAEFGEYYQALTDDRRQRPRDDIISTIANGTVNGCPMAQREMTSYYVIASTAGHDTTAASIGGGLLGLMQFPEQLAKLRADSGMLNSAAEEFVRWTAPVKHFMRTPREDVTWHGVDIAAGEAIMLCYPSACRDERVFPDGDRFRVDRPGNPAHLAFGYGPHFCLGKFLATMEIRAFYAELLPRLKHVELAGEPSYIESTFVSGLKTLPIRFRF</sequence>
<dbReference type="EMBL" id="JFHR01000043">
    <property type="protein sequence ID" value="KEQ52410.1"/>
    <property type="molecule type" value="Genomic_DNA"/>
</dbReference>
<keyword evidence="3 8" id="KW-0479">Metal-binding</keyword>
<dbReference type="PANTHER" id="PTHR46696">
    <property type="entry name" value="P450, PUTATIVE (EUROFUNG)-RELATED"/>
    <property type="match status" value="1"/>
</dbReference>
<evidence type="ECO:0000313" key="9">
    <source>
        <dbReference type="EMBL" id="KEQ52410.1"/>
    </source>
</evidence>
<evidence type="ECO:0000256" key="3">
    <source>
        <dbReference type="ARBA" id="ARBA00022723"/>
    </source>
</evidence>
<dbReference type="RefSeq" id="WP_051749824.1">
    <property type="nucleotide sequence ID" value="NZ_JFHR01000043.1"/>
</dbReference>
<dbReference type="EC" id="1.14.13.151" evidence="9"/>
<organism evidence="9 10">
    <name type="scientific">Sphingobium chlorophenolicum</name>
    <dbReference type="NCBI Taxonomy" id="46429"/>
    <lineage>
        <taxon>Bacteria</taxon>
        <taxon>Pseudomonadati</taxon>
        <taxon>Pseudomonadota</taxon>
        <taxon>Alphaproteobacteria</taxon>
        <taxon>Sphingomonadales</taxon>
        <taxon>Sphingomonadaceae</taxon>
        <taxon>Sphingobium</taxon>
    </lineage>
</organism>
<keyword evidence="5 8" id="KW-0408">Iron</keyword>
<dbReference type="PANTHER" id="PTHR46696:SF4">
    <property type="entry name" value="BIOTIN BIOSYNTHESIS CYTOCHROME P450"/>
    <property type="match status" value="1"/>
</dbReference>
<dbReference type="GO" id="GO:0036199">
    <property type="term" value="F:cholest-4-en-3-one 26-monooxygenase activity"/>
    <property type="evidence" value="ECO:0007669"/>
    <property type="project" value="TreeGrafter"/>
</dbReference>
<dbReference type="GO" id="GO:0006707">
    <property type="term" value="P:cholesterol catabolic process"/>
    <property type="evidence" value="ECO:0007669"/>
    <property type="project" value="TreeGrafter"/>
</dbReference>
<dbReference type="PATRIC" id="fig|46429.4.peg.3290"/>
<dbReference type="PRINTS" id="PR00385">
    <property type="entry name" value="P450"/>
</dbReference>
<dbReference type="PRINTS" id="PR00359">
    <property type="entry name" value="BP450"/>
</dbReference>
<dbReference type="Proteomes" id="UP000028411">
    <property type="component" value="Unassembled WGS sequence"/>
</dbReference>
<evidence type="ECO:0000256" key="1">
    <source>
        <dbReference type="ARBA" id="ARBA00010617"/>
    </source>
</evidence>
<dbReference type="CDD" id="cd11033">
    <property type="entry name" value="CYP142-like"/>
    <property type="match status" value="1"/>
</dbReference>
<evidence type="ECO:0000313" key="10">
    <source>
        <dbReference type="Proteomes" id="UP000028411"/>
    </source>
</evidence>
<dbReference type="Pfam" id="PF00067">
    <property type="entry name" value="p450"/>
    <property type="match status" value="1"/>
</dbReference>
<dbReference type="SUPFAM" id="SSF48264">
    <property type="entry name" value="Cytochrome P450"/>
    <property type="match status" value="1"/>
</dbReference>
<comment type="function">
    <text evidence="7">Cytochromes P450 are a group of heme-thiolate monooxygenases. They oxidize a variety of structurally unrelated compounds, including steroids, fatty acids, and xenobiotics.</text>
</comment>
<keyword evidence="2 8" id="KW-0349">Heme</keyword>
<comment type="similarity">
    <text evidence="1 8">Belongs to the cytochrome P450 family.</text>
</comment>
<keyword evidence="6 8" id="KW-0503">Monooxygenase</keyword>
<evidence type="ECO:0000256" key="8">
    <source>
        <dbReference type="RuleBase" id="RU000461"/>
    </source>
</evidence>
<evidence type="ECO:0000256" key="6">
    <source>
        <dbReference type="ARBA" id="ARBA00023033"/>
    </source>
</evidence>
<dbReference type="GO" id="GO:0005506">
    <property type="term" value="F:iron ion binding"/>
    <property type="evidence" value="ECO:0007669"/>
    <property type="project" value="InterPro"/>
</dbReference>
<dbReference type="InterPro" id="IPR001128">
    <property type="entry name" value="Cyt_P450"/>
</dbReference>
<reference evidence="9 10" key="1">
    <citation type="submission" date="2014-02" db="EMBL/GenBank/DDBJ databases">
        <title>Whole genome sequence of Sphingobium chlorophenolicum NBRC 16172.</title>
        <authorList>
            <person name="Gan H.M."/>
            <person name="Gan H.Y."/>
            <person name="Chew T.H."/>
            <person name="Savka M.A."/>
        </authorList>
    </citation>
    <scope>NUCLEOTIDE SEQUENCE [LARGE SCALE GENOMIC DNA]</scope>
    <source>
        <strain evidence="9 10">NBRC 16172</strain>
    </source>
</reference>
<dbReference type="PROSITE" id="PS00086">
    <property type="entry name" value="CYTOCHROME_P450"/>
    <property type="match status" value="1"/>
</dbReference>
<dbReference type="OrthoDB" id="5522954at2"/>
<evidence type="ECO:0000256" key="5">
    <source>
        <dbReference type="ARBA" id="ARBA00023004"/>
    </source>
</evidence>
<dbReference type="AlphaFoldDB" id="A0A081RB37"/>
<keyword evidence="4 8" id="KW-0560">Oxidoreductase</keyword>
<dbReference type="GO" id="GO:0008395">
    <property type="term" value="F:steroid hydroxylase activity"/>
    <property type="evidence" value="ECO:0007669"/>
    <property type="project" value="TreeGrafter"/>
</dbReference>
<dbReference type="InterPro" id="IPR002397">
    <property type="entry name" value="Cyt_P450_B"/>
</dbReference>
<dbReference type="InterPro" id="IPR017972">
    <property type="entry name" value="Cyt_P450_CS"/>
</dbReference>
<comment type="caution">
    <text evidence="9">The sequence shown here is derived from an EMBL/GenBank/DDBJ whole genome shotgun (WGS) entry which is preliminary data.</text>
</comment>
<protein>
    <submittedName>
        <fullName evidence="9">Linalool 8-monooxygenase</fullName>
        <ecNumber evidence="9">1.14.13.151</ecNumber>
    </submittedName>
</protein>
<dbReference type="InterPro" id="IPR036396">
    <property type="entry name" value="Cyt_P450_sf"/>
</dbReference>
<name>A0A081RB37_SPHCR</name>
<dbReference type="GO" id="GO:0020037">
    <property type="term" value="F:heme binding"/>
    <property type="evidence" value="ECO:0007669"/>
    <property type="project" value="InterPro"/>
</dbReference>